<dbReference type="OrthoDB" id="66144at2759"/>
<dbReference type="EMBL" id="RSCE01000007">
    <property type="protein sequence ID" value="RSH80959.1"/>
    <property type="molecule type" value="Genomic_DNA"/>
</dbReference>
<gene>
    <name evidence="2" type="ORF">EHS24_008390</name>
</gene>
<dbReference type="Proteomes" id="UP000279236">
    <property type="component" value="Unassembled WGS sequence"/>
</dbReference>
<comment type="caution">
    <text evidence="2">The sequence shown here is derived from an EMBL/GenBank/DDBJ whole genome shotgun (WGS) entry which is preliminary data.</text>
</comment>
<accession>A0A427XQ34</accession>
<evidence type="ECO:0008006" key="4">
    <source>
        <dbReference type="Google" id="ProtNLM"/>
    </source>
</evidence>
<feature type="region of interest" description="Disordered" evidence="1">
    <location>
        <begin position="273"/>
        <end position="310"/>
    </location>
</feature>
<keyword evidence="3" id="KW-1185">Reference proteome</keyword>
<feature type="region of interest" description="Disordered" evidence="1">
    <location>
        <begin position="91"/>
        <end position="172"/>
    </location>
</feature>
<protein>
    <recommendedName>
        <fullName evidence="4">Methyltransferase domain-containing protein</fullName>
    </recommendedName>
</protein>
<feature type="compositionally biased region" description="Basic and acidic residues" evidence="1">
    <location>
        <begin position="273"/>
        <end position="295"/>
    </location>
</feature>
<feature type="compositionally biased region" description="Low complexity" evidence="1">
    <location>
        <begin position="92"/>
        <end position="101"/>
    </location>
</feature>
<dbReference type="RefSeq" id="XP_028475678.1">
    <property type="nucleotide sequence ID" value="XM_028623704.1"/>
</dbReference>
<evidence type="ECO:0000313" key="2">
    <source>
        <dbReference type="EMBL" id="RSH80959.1"/>
    </source>
</evidence>
<dbReference type="InterPro" id="IPR029063">
    <property type="entry name" value="SAM-dependent_MTases_sf"/>
</dbReference>
<sequence>MGVRAHSSRDTAPYGVDEYYRKVAATYRNPFFAGIKKVVWTLMARWWDEEGGVWGPGGSRVGDTLRVLDMAAGSGEATLCLLEWEAAGKRASLSSTPSSPTKSPPRLPLSVQSTLPVRPAFTGTSTRRRPASGADNAAMPSFPRAAPPPHSGTAGSARTATPRPRVFSAGTPPPLPRALVMDIIATDPYTSPAYFARTSRVCHPLSFADLAAGRLPPSRARDAMEVDDSGPEWDMIVCSFALHLLTEASELAALLDELSRRATWLVVVAPHREPEPRLSPRTAARREREREPDRDRDEDDETELEIVRDK</sequence>
<evidence type="ECO:0000313" key="3">
    <source>
        <dbReference type="Proteomes" id="UP000279236"/>
    </source>
</evidence>
<proteinExistence type="predicted"/>
<name>A0A427XQ34_9TREE</name>
<dbReference type="SUPFAM" id="SSF53335">
    <property type="entry name" value="S-adenosyl-L-methionine-dependent methyltransferases"/>
    <property type="match status" value="1"/>
</dbReference>
<organism evidence="2 3">
    <name type="scientific">Apiotrichum porosum</name>
    <dbReference type="NCBI Taxonomy" id="105984"/>
    <lineage>
        <taxon>Eukaryota</taxon>
        <taxon>Fungi</taxon>
        <taxon>Dikarya</taxon>
        <taxon>Basidiomycota</taxon>
        <taxon>Agaricomycotina</taxon>
        <taxon>Tremellomycetes</taxon>
        <taxon>Trichosporonales</taxon>
        <taxon>Trichosporonaceae</taxon>
        <taxon>Apiotrichum</taxon>
    </lineage>
</organism>
<reference evidence="2 3" key="1">
    <citation type="submission" date="2018-11" db="EMBL/GenBank/DDBJ databases">
        <title>Genome sequence of Apiotrichum porosum DSM 27194.</title>
        <authorList>
            <person name="Aliyu H."/>
            <person name="Gorte O."/>
            <person name="Ochsenreither K."/>
        </authorList>
    </citation>
    <scope>NUCLEOTIDE SEQUENCE [LARGE SCALE GENOMIC DNA]</scope>
    <source>
        <strain evidence="2 3">DSM 27194</strain>
    </source>
</reference>
<dbReference type="AlphaFoldDB" id="A0A427XQ34"/>
<evidence type="ECO:0000256" key="1">
    <source>
        <dbReference type="SAM" id="MobiDB-lite"/>
    </source>
</evidence>
<dbReference type="GeneID" id="39592933"/>